<keyword evidence="6 7" id="KW-0472">Membrane</keyword>
<dbReference type="PANTHER" id="PTHR34584:SF1">
    <property type="entry name" value="NA(+)_H(+) ANTIPORTER SUBUNIT E1"/>
    <property type="match status" value="1"/>
</dbReference>
<evidence type="ECO:0000256" key="2">
    <source>
        <dbReference type="ARBA" id="ARBA00006228"/>
    </source>
</evidence>
<dbReference type="EMBL" id="BFAG01000015">
    <property type="protein sequence ID" value="GBF07500.1"/>
    <property type="molecule type" value="Genomic_DNA"/>
</dbReference>
<evidence type="ECO:0000256" key="6">
    <source>
        <dbReference type="ARBA" id="ARBA00023136"/>
    </source>
</evidence>
<sequence length="166" mass="17860">MRGFTLNLLLAVVWALFAGEVSTRELLIGFALGFAILALFPWALGTGEYVRRVFAGLSFLGFFLRELTAANVHVALLALRPRPELHPMIVAVPLRLRGDGALTFLAAVIGLTPGSLVLGFSPDRRVLYAHVIGAPSAESAHASILEVEERLLRVASPHPAPPEVHP</sequence>
<gene>
    <name evidence="8" type="ORF">DAERI_150018</name>
</gene>
<evidence type="ECO:0000256" key="3">
    <source>
        <dbReference type="ARBA" id="ARBA00022475"/>
    </source>
</evidence>
<comment type="similarity">
    <text evidence="2">Belongs to the CPA3 antiporters (TC 2.A.63) subunit E family.</text>
</comment>
<dbReference type="InterPro" id="IPR002758">
    <property type="entry name" value="Cation_antiport_E"/>
</dbReference>
<evidence type="ECO:0000256" key="7">
    <source>
        <dbReference type="SAM" id="Phobius"/>
    </source>
</evidence>
<evidence type="ECO:0000256" key="4">
    <source>
        <dbReference type="ARBA" id="ARBA00022692"/>
    </source>
</evidence>
<name>A0A2I9DA55_9DEIO</name>
<dbReference type="PANTHER" id="PTHR34584">
    <property type="entry name" value="NA(+)/H(+) ANTIPORTER SUBUNIT E1"/>
    <property type="match status" value="1"/>
</dbReference>
<protein>
    <submittedName>
        <fullName evidence="8">Putative monovalent cation/H+ antiporter subunit E, mnhE</fullName>
    </submittedName>
</protein>
<keyword evidence="9" id="KW-1185">Reference proteome</keyword>
<reference evidence="9" key="1">
    <citation type="submission" date="2018-01" db="EMBL/GenBank/DDBJ databases">
        <title>Draft Genome Sequence of the Radioresistant Bacterium Deinococcus aerius TR0125, Isolated from the Higher Atmosphere above Japan.</title>
        <authorList>
            <person name="Satoh K."/>
            <person name="Arai H."/>
            <person name="Sanzen T."/>
            <person name="Kawaguchi Y."/>
            <person name="Hayashi H."/>
            <person name="Yokobori S."/>
            <person name="Yamagishi A."/>
            <person name="Oono Y."/>
            <person name="Narumi I."/>
        </authorList>
    </citation>
    <scope>NUCLEOTIDE SEQUENCE [LARGE SCALE GENOMIC DNA]</scope>
    <source>
        <strain evidence="9">TR0125</strain>
    </source>
</reference>
<dbReference type="GO" id="GO:0008324">
    <property type="term" value="F:monoatomic cation transmembrane transporter activity"/>
    <property type="evidence" value="ECO:0007669"/>
    <property type="project" value="InterPro"/>
</dbReference>
<dbReference type="Proteomes" id="UP000236569">
    <property type="component" value="Unassembled WGS sequence"/>
</dbReference>
<comment type="caution">
    <text evidence="8">The sequence shown here is derived from an EMBL/GenBank/DDBJ whole genome shotgun (WGS) entry which is preliminary data.</text>
</comment>
<evidence type="ECO:0000313" key="8">
    <source>
        <dbReference type="EMBL" id="GBF07500.1"/>
    </source>
</evidence>
<dbReference type="RefSeq" id="WP_103130815.1">
    <property type="nucleotide sequence ID" value="NZ_BFAG01000015.1"/>
</dbReference>
<dbReference type="PIRSF" id="PIRSF019239">
    <property type="entry name" value="MrpE"/>
    <property type="match status" value="1"/>
</dbReference>
<evidence type="ECO:0000256" key="5">
    <source>
        <dbReference type="ARBA" id="ARBA00022989"/>
    </source>
</evidence>
<dbReference type="Pfam" id="PF01899">
    <property type="entry name" value="MNHE"/>
    <property type="match status" value="1"/>
</dbReference>
<keyword evidence="3" id="KW-1003">Cell membrane</keyword>
<dbReference type="OrthoDB" id="9807187at2"/>
<proteinExistence type="inferred from homology"/>
<feature type="transmembrane region" description="Helical" evidence="7">
    <location>
        <begin position="28"/>
        <end position="45"/>
    </location>
</feature>
<comment type="subcellular location">
    <subcellularLocation>
        <location evidence="1">Cell membrane</location>
        <topology evidence="1">Multi-pass membrane protein</topology>
    </subcellularLocation>
</comment>
<keyword evidence="5 7" id="KW-1133">Transmembrane helix</keyword>
<accession>A0A2I9DA55</accession>
<dbReference type="GO" id="GO:0005886">
    <property type="term" value="C:plasma membrane"/>
    <property type="evidence" value="ECO:0007669"/>
    <property type="project" value="UniProtKB-SubCell"/>
</dbReference>
<feature type="transmembrane region" description="Helical" evidence="7">
    <location>
        <begin position="100"/>
        <end position="120"/>
    </location>
</feature>
<organism evidence="8 9">
    <name type="scientific">Deinococcus aerius</name>
    <dbReference type="NCBI Taxonomy" id="200253"/>
    <lineage>
        <taxon>Bacteria</taxon>
        <taxon>Thermotogati</taxon>
        <taxon>Deinococcota</taxon>
        <taxon>Deinococci</taxon>
        <taxon>Deinococcales</taxon>
        <taxon>Deinococcaceae</taxon>
        <taxon>Deinococcus</taxon>
    </lineage>
</organism>
<evidence type="ECO:0000256" key="1">
    <source>
        <dbReference type="ARBA" id="ARBA00004651"/>
    </source>
</evidence>
<evidence type="ECO:0000313" key="9">
    <source>
        <dbReference type="Proteomes" id="UP000236569"/>
    </source>
</evidence>
<dbReference type="AlphaFoldDB" id="A0A2I9DA55"/>
<keyword evidence="4 7" id="KW-0812">Transmembrane</keyword>